<feature type="non-terminal residue" evidence="1">
    <location>
        <position position="1"/>
    </location>
</feature>
<evidence type="ECO:0000313" key="1">
    <source>
        <dbReference type="EMBL" id="CEK57380.1"/>
    </source>
</evidence>
<gene>
    <name evidence="1" type="primary">ORF30023</name>
</gene>
<organism evidence="1">
    <name type="scientific">Arion vulgaris</name>
    <dbReference type="NCBI Taxonomy" id="1028688"/>
    <lineage>
        <taxon>Eukaryota</taxon>
        <taxon>Metazoa</taxon>
        <taxon>Spiralia</taxon>
        <taxon>Lophotrochozoa</taxon>
        <taxon>Mollusca</taxon>
        <taxon>Gastropoda</taxon>
        <taxon>Heterobranchia</taxon>
        <taxon>Euthyneura</taxon>
        <taxon>Panpulmonata</taxon>
        <taxon>Eupulmonata</taxon>
        <taxon>Stylommatophora</taxon>
        <taxon>Helicina</taxon>
        <taxon>Arionoidea</taxon>
        <taxon>Arionidae</taxon>
        <taxon>Arion</taxon>
    </lineage>
</organism>
<proteinExistence type="predicted"/>
<accession>A0A0B6YPI7</accession>
<dbReference type="EMBL" id="HACG01010515">
    <property type="protein sequence ID" value="CEK57380.1"/>
    <property type="molecule type" value="Transcribed_RNA"/>
</dbReference>
<dbReference type="AlphaFoldDB" id="A0A0B6YPI7"/>
<reference evidence="1" key="1">
    <citation type="submission" date="2014-12" db="EMBL/GenBank/DDBJ databases">
        <title>Insight into the proteome of Arion vulgaris.</title>
        <authorList>
            <person name="Aradska J."/>
            <person name="Bulat T."/>
            <person name="Smidak R."/>
            <person name="Sarate P."/>
            <person name="Gangsoo J."/>
            <person name="Sialana F."/>
            <person name="Bilban M."/>
            <person name="Lubec G."/>
        </authorList>
    </citation>
    <scope>NUCLEOTIDE SEQUENCE</scope>
    <source>
        <tissue evidence="1">Skin</tissue>
    </source>
</reference>
<feature type="non-terminal residue" evidence="1">
    <location>
        <position position="71"/>
    </location>
</feature>
<sequence>RLPDFTSNAALYATSNPGIITSPKPSIENSRPIHFLIGKPDNVGSRKIIGSDSLECPLPPVATASIMLVPS</sequence>
<name>A0A0B6YPI7_9EUPU</name>
<protein>
    <submittedName>
        <fullName evidence="1">Uncharacterized protein</fullName>
    </submittedName>
</protein>